<dbReference type="PANTHER" id="PTHR24305:SF166">
    <property type="entry name" value="CYTOCHROME P450 12A4, MITOCHONDRIAL-RELATED"/>
    <property type="match status" value="1"/>
</dbReference>
<dbReference type="Gene3D" id="1.10.630.10">
    <property type="entry name" value="Cytochrome P450"/>
    <property type="match status" value="1"/>
</dbReference>
<evidence type="ECO:0000313" key="2">
    <source>
        <dbReference type="EMBL" id="MFC3762308.1"/>
    </source>
</evidence>
<keyword evidence="3" id="KW-1185">Reference proteome</keyword>
<dbReference type="SUPFAM" id="SSF48264">
    <property type="entry name" value="Cytochrome P450"/>
    <property type="match status" value="1"/>
</dbReference>
<name>A0ABV7YDR0_9ACTN</name>
<evidence type="ECO:0000313" key="3">
    <source>
        <dbReference type="Proteomes" id="UP001595699"/>
    </source>
</evidence>
<protein>
    <submittedName>
        <fullName evidence="2">Cytochrome P450</fullName>
    </submittedName>
</protein>
<evidence type="ECO:0000256" key="1">
    <source>
        <dbReference type="ARBA" id="ARBA00010617"/>
    </source>
</evidence>
<comment type="similarity">
    <text evidence="1">Belongs to the cytochrome P450 family.</text>
</comment>
<dbReference type="PANTHER" id="PTHR24305">
    <property type="entry name" value="CYTOCHROME P450"/>
    <property type="match status" value="1"/>
</dbReference>
<organism evidence="2 3">
    <name type="scientific">Tenggerimyces flavus</name>
    <dbReference type="NCBI Taxonomy" id="1708749"/>
    <lineage>
        <taxon>Bacteria</taxon>
        <taxon>Bacillati</taxon>
        <taxon>Actinomycetota</taxon>
        <taxon>Actinomycetes</taxon>
        <taxon>Propionibacteriales</taxon>
        <taxon>Nocardioidaceae</taxon>
        <taxon>Tenggerimyces</taxon>
    </lineage>
</organism>
<reference evidence="3" key="1">
    <citation type="journal article" date="2019" name="Int. J. Syst. Evol. Microbiol.">
        <title>The Global Catalogue of Microorganisms (GCM) 10K type strain sequencing project: providing services to taxonomists for standard genome sequencing and annotation.</title>
        <authorList>
            <consortium name="The Broad Institute Genomics Platform"/>
            <consortium name="The Broad Institute Genome Sequencing Center for Infectious Disease"/>
            <person name="Wu L."/>
            <person name="Ma J."/>
        </authorList>
    </citation>
    <scope>NUCLEOTIDE SEQUENCE [LARGE SCALE GENOMIC DNA]</scope>
    <source>
        <strain evidence="3">CGMCC 4.7241</strain>
    </source>
</reference>
<dbReference type="Proteomes" id="UP001595699">
    <property type="component" value="Unassembled WGS sequence"/>
</dbReference>
<gene>
    <name evidence="2" type="ORF">ACFOUW_15810</name>
</gene>
<proteinExistence type="inferred from homology"/>
<dbReference type="InterPro" id="IPR050121">
    <property type="entry name" value="Cytochrome_P450_monoxygenase"/>
</dbReference>
<dbReference type="InterPro" id="IPR036396">
    <property type="entry name" value="Cyt_P450_sf"/>
</dbReference>
<dbReference type="Pfam" id="PF00067">
    <property type="entry name" value="p450"/>
    <property type="match status" value="1"/>
</dbReference>
<dbReference type="EMBL" id="JBHRZH010000013">
    <property type="protein sequence ID" value="MFC3762308.1"/>
    <property type="molecule type" value="Genomic_DNA"/>
</dbReference>
<accession>A0ABV7YDR0</accession>
<dbReference type="RefSeq" id="WP_205117850.1">
    <property type="nucleotide sequence ID" value="NZ_JAFBCM010000001.1"/>
</dbReference>
<sequence length="451" mass="51665">MVPALIVGVLVVAVVATFPFWLPRVVVALRIRIFARINGPDGIAIPGPLVPVERFQQVYAHPAANGRSKGAALSDLFWYWLSPGAHLHQEHLEPGERYDEVARTTRKILAVRREPLEQLTARCAQAVLDERRFDRLTFVQLRDLTMPIWAELYYEVVFEEPCPREARGLIVGNANDVVTALKCTGLRHMDRRDALTRYLRTRVHDVRHQLPDWMTDEERAFYLQGTYFNTAVVQMSEAMAHLLMVLARHPTLQARVDDDDLLDKVISETFRMYPLFGIAHRITSDEIVVDDTTTLPRGSVVCFNYPEFHRAGYDHADTFDPDRWDELVARHVNFIPFGIVANRACPARGVAPITMRVVVREVLRRYELRTSATHTRSIPNRAPVLISPRGQSISPTWLRIRLAAMRLGDRWGDVWRSLVQLVLGTYMVWDARRLRLCARYFEPSVSGAQGR</sequence>
<dbReference type="InterPro" id="IPR001128">
    <property type="entry name" value="Cyt_P450"/>
</dbReference>
<comment type="caution">
    <text evidence="2">The sequence shown here is derived from an EMBL/GenBank/DDBJ whole genome shotgun (WGS) entry which is preliminary data.</text>
</comment>